<evidence type="ECO:0000256" key="3">
    <source>
        <dbReference type="ARBA" id="ARBA00022670"/>
    </source>
</evidence>
<keyword evidence="2" id="KW-0031">Aminopeptidase</keyword>
<evidence type="ECO:0000256" key="2">
    <source>
        <dbReference type="ARBA" id="ARBA00022438"/>
    </source>
</evidence>
<dbReference type="AlphaFoldDB" id="A0A7G9RX89"/>
<reference evidence="9 10" key="1">
    <citation type="submission" date="2020-08" db="EMBL/GenBank/DDBJ databases">
        <title>Genome sequence of Erysipelothrix inopinata DSM 15511T.</title>
        <authorList>
            <person name="Hyun D.-W."/>
            <person name="Bae J.-W."/>
        </authorList>
    </citation>
    <scope>NUCLEOTIDE SEQUENCE [LARGE SCALE GENOMIC DNA]</scope>
    <source>
        <strain evidence="9 10">DSM 15511</strain>
    </source>
</reference>
<evidence type="ECO:0000313" key="9">
    <source>
        <dbReference type="EMBL" id="QNN60214.1"/>
    </source>
</evidence>
<accession>A0A7G9RX89</accession>
<dbReference type="PIRSF" id="PIRSF001123">
    <property type="entry name" value="PepA_GA"/>
    <property type="match status" value="1"/>
</dbReference>
<feature type="binding site" evidence="8">
    <location>
        <position position="184"/>
    </location>
    <ligand>
        <name>Zn(2+)</name>
        <dbReference type="ChEBI" id="CHEBI:29105"/>
        <label>2</label>
    </ligand>
</feature>
<dbReference type="Pfam" id="PF05343">
    <property type="entry name" value="Peptidase_M42"/>
    <property type="match status" value="1"/>
</dbReference>
<dbReference type="GO" id="GO:0046872">
    <property type="term" value="F:metal ion binding"/>
    <property type="evidence" value="ECO:0007669"/>
    <property type="project" value="UniProtKB-UniRule"/>
</dbReference>
<proteinExistence type="inferred from homology"/>
<dbReference type="PANTHER" id="PTHR32481:SF0">
    <property type="entry name" value="AMINOPEPTIDASE YPDE-RELATED"/>
    <property type="match status" value="1"/>
</dbReference>
<feature type="binding site" evidence="8">
    <location>
        <position position="239"/>
    </location>
    <ligand>
        <name>Zn(2+)</name>
        <dbReference type="ChEBI" id="CHEBI:29105"/>
        <label>1</label>
    </ligand>
</feature>
<evidence type="ECO:0000256" key="4">
    <source>
        <dbReference type="ARBA" id="ARBA00022723"/>
    </source>
</evidence>
<dbReference type="RefSeq" id="WP_187533346.1">
    <property type="nucleotide sequence ID" value="NZ_CBCSHU010000018.1"/>
</dbReference>
<sequence>MLNKQQLEWFETITQLDGVSGHEHEVAKYLKQEYLKFNIDEVIQDNLGSILAVKKSKKPNAPKVLVLGHMDEVGFLVREVTETGVLKIHPVGGWFSQTLLAHRVRVTTRHQQQYPGTIGSIPPHMLSPEERMKPMDIPQMLVDVGARNKDEVKTMGIQVGDMIVLQGEFEVLNNGERLLSKAFDNRYGCVMGLDLLSELHDQELDFDLYVGASVQEEVGLRGAQTVSNLVKPDLAIVLDCSPANDALDSKALGKLGAGVLVRVMDGNMIATKDLIYKFVDVCKENDIDHQYYFSPGGTDAGAVHKSGEGVKTLTCCLCARNIHTSSSILDTHDYLSAKEALVKFIDIKIWGDVLAKD</sequence>
<organism evidence="9 10">
    <name type="scientific">Erysipelothrix inopinata</name>
    <dbReference type="NCBI Taxonomy" id="225084"/>
    <lineage>
        <taxon>Bacteria</taxon>
        <taxon>Bacillati</taxon>
        <taxon>Bacillota</taxon>
        <taxon>Erysipelotrichia</taxon>
        <taxon>Erysipelotrichales</taxon>
        <taxon>Erysipelotrichaceae</taxon>
        <taxon>Erysipelothrix</taxon>
    </lineage>
</organism>
<dbReference type="Gene3D" id="2.40.30.40">
    <property type="entry name" value="Peptidase M42, domain 2"/>
    <property type="match status" value="1"/>
</dbReference>
<dbReference type="EMBL" id="CP060715">
    <property type="protein sequence ID" value="QNN60214.1"/>
    <property type="molecule type" value="Genomic_DNA"/>
</dbReference>
<feature type="binding site" evidence="8">
    <location>
        <position position="217"/>
    </location>
    <ligand>
        <name>Zn(2+)</name>
        <dbReference type="ChEBI" id="CHEBI:29105"/>
        <label>2</label>
    </ligand>
</feature>
<evidence type="ECO:0000256" key="1">
    <source>
        <dbReference type="ARBA" id="ARBA00006272"/>
    </source>
</evidence>
<dbReference type="SUPFAM" id="SSF53187">
    <property type="entry name" value="Zn-dependent exopeptidases"/>
    <property type="match status" value="1"/>
</dbReference>
<name>A0A7G9RX89_9FIRM</name>
<keyword evidence="5" id="KW-0378">Hydrolase</keyword>
<evidence type="ECO:0000313" key="10">
    <source>
        <dbReference type="Proteomes" id="UP000515928"/>
    </source>
</evidence>
<feature type="binding site" evidence="8">
    <location>
        <position position="69"/>
    </location>
    <ligand>
        <name>Zn(2+)</name>
        <dbReference type="ChEBI" id="CHEBI:29105"/>
        <label>1</label>
    </ligand>
</feature>
<evidence type="ECO:0000256" key="7">
    <source>
        <dbReference type="PIRSR" id="PIRSR001123-1"/>
    </source>
</evidence>
<dbReference type="InterPro" id="IPR008007">
    <property type="entry name" value="Peptidase_M42"/>
</dbReference>
<dbReference type="GO" id="GO:0006508">
    <property type="term" value="P:proteolysis"/>
    <property type="evidence" value="ECO:0007669"/>
    <property type="project" value="UniProtKB-KW"/>
</dbReference>
<evidence type="ECO:0000256" key="6">
    <source>
        <dbReference type="PIRNR" id="PIRNR001123"/>
    </source>
</evidence>
<protein>
    <submittedName>
        <fullName evidence="9">M42 family metallopeptidase</fullName>
    </submittedName>
</protein>
<dbReference type="InterPro" id="IPR051464">
    <property type="entry name" value="Peptidase_M42_aminopept"/>
</dbReference>
<dbReference type="SUPFAM" id="SSF101821">
    <property type="entry name" value="Aminopeptidase/glucanase lid domain"/>
    <property type="match status" value="1"/>
</dbReference>
<dbReference type="GO" id="GO:0004177">
    <property type="term" value="F:aminopeptidase activity"/>
    <property type="evidence" value="ECO:0007669"/>
    <property type="project" value="UniProtKB-UniRule"/>
</dbReference>
<feature type="binding site" evidence="8">
    <location>
        <position position="323"/>
    </location>
    <ligand>
        <name>Zn(2+)</name>
        <dbReference type="ChEBI" id="CHEBI:29105"/>
        <label>2</label>
    </ligand>
</feature>
<gene>
    <name evidence="9" type="ORF">H9L01_07525</name>
</gene>
<feature type="binding site" evidence="8">
    <location>
        <position position="184"/>
    </location>
    <ligand>
        <name>Zn(2+)</name>
        <dbReference type="ChEBI" id="CHEBI:29105"/>
        <label>1</label>
    </ligand>
</feature>
<comment type="cofactor">
    <cofactor evidence="8">
        <name>a divalent metal cation</name>
        <dbReference type="ChEBI" id="CHEBI:60240"/>
    </cofactor>
    <text evidence="8">Binds 2 divalent metal cations per subunit.</text>
</comment>
<keyword evidence="10" id="KW-1185">Reference proteome</keyword>
<keyword evidence="4 8" id="KW-0479">Metal-binding</keyword>
<evidence type="ECO:0000256" key="5">
    <source>
        <dbReference type="ARBA" id="ARBA00022801"/>
    </source>
</evidence>
<keyword evidence="3" id="KW-0645">Protease</keyword>
<dbReference type="Gene3D" id="3.40.630.10">
    <property type="entry name" value="Zn peptidases"/>
    <property type="match status" value="1"/>
</dbReference>
<evidence type="ECO:0000256" key="8">
    <source>
        <dbReference type="PIRSR" id="PIRSR001123-2"/>
    </source>
</evidence>
<dbReference type="KEGG" id="eio:H9L01_07525"/>
<dbReference type="PANTHER" id="PTHR32481">
    <property type="entry name" value="AMINOPEPTIDASE"/>
    <property type="match status" value="1"/>
</dbReference>
<dbReference type="CDD" id="cd05656">
    <property type="entry name" value="M42_Frv"/>
    <property type="match status" value="1"/>
</dbReference>
<dbReference type="Proteomes" id="UP000515928">
    <property type="component" value="Chromosome"/>
</dbReference>
<feature type="active site" description="Proton acceptor" evidence="7">
    <location>
        <position position="216"/>
    </location>
</feature>
<dbReference type="InterPro" id="IPR023367">
    <property type="entry name" value="Peptidase_M42_dom2"/>
</dbReference>
<comment type="similarity">
    <text evidence="1 6">Belongs to the peptidase M42 family.</text>
</comment>